<keyword evidence="2" id="KW-0472">Membrane</keyword>
<evidence type="ECO:0000256" key="2">
    <source>
        <dbReference type="SAM" id="Phobius"/>
    </source>
</evidence>
<dbReference type="AlphaFoldDB" id="A0A4R5PHY0"/>
<comment type="caution">
    <text evidence="3">The sequence shown here is derived from an EMBL/GenBank/DDBJ whole genome shotgun (WGS) entry which is preliminary data.</text>
</comment>
<accession>A0A4R5PHY0</accession>
<gene>
    <name evidence="3" type="ORF">E2A64_13865</name>
</gene>
<dbReference type="RefSeq" id="WP_133285111.1">
    <property type="nucleotide sequence ID" value="NZ_SMSI01000003.1"/>
</dbReference>
<dbReference type="InterPro" id="IPR004513">
    <property type="entry name" value="FtsX"/>
</dbReference>
<feature type="transmembrane region" description="Helical" evidence="2">
    <location>
        <begin position="241"/>
        <end position="266"/>
    </location>
</feature>
<keyword evidence="2" id="KW-1133">Transmembrane helix</keyword>
<dbReference type="EMBL" id="SMSI01000003">
    <property type="protein sequence ID" value="TDH34826.1"/>
    <property type="molecule type" value="Genomic_DNA"/>
</dbReference>
<reference evidence="3 4" key="1">
    <citation type="journal article" date="2013" name="Int. J. Syst. Evol. Microbiol.">
        <title>Hoeflea suaedae sp. nov., an endophytic bacterium isolated from the root of the halophyte Suaeda maritima.</title>
        <authorList>
            <person name="Chung E.J."/>
            <person name="Park J.A."/>
            <person name="Pramanik P."/>
            <person name="Bibi F."/>
            <person name="Jeon C.O."/>
            <person name="Chung Y.R."/>
        </authorList>
    </citation>
    <scope>NUCLEOTIDE SEQUENCE [LARGE SCALE GENOMIC DNA]</scope>
    <source>
        <strain evidence="3 4">YC6898</strain>
    </source>
</reference>
<dbReference type="GO" id="GO:0016020">
    <property type="term" value="C:membrane"/>
    <property type="evidence" value="ECO:0007669"/>
    <property type="project" value="InterPro"/>
</dbReference>
<organism evidence="3 4">
    <name type="scientific">Pseudohoeflea suaedae</name>
    <dbReference type="NCBI Taxonomy" id="877384"/>
    <lineage>
        <taxon>Bacteria</taxon>
        <taxon>Pseudomonadati</taxon>
        <taxon>Pseudomonadota</taxon>
        <taxon>Alphaproteobacteria</taxon>
        <taxon>Hyphomicrobiales</taxon>
        <taxon>Rhizobiaceae</taxon>
        <taxon>Pseudohoeflea</taxon>
    </lineage>
</organism>
<evidence type="ECO:0000256" key="1">
    <source>
        <dbReference type="SAM" id="MobiDB-lite"/>
    </source>
</evidence>
<keyword evidence="2" id="KW-0812">Transmembrane</keyword>
<feature type="region of interest" description="Disordered" evidence="1">
    <location>
        <begin position="1"/>
        <end position="30"/>
    </location>
</feature>
<name>A0A4R5PHY0_9HYPH</name>
<sequence>MIDAPRASDTPPPDQSRSRKREAALRPTAPIVPPSNVSGRALIIVIAIMAFLSCLTAGAVTMVRSTASAWQSEISRELTVQLKPVEGLEMDAALEEIRTAALSVPGITAASIIDRAATERLLSPWLGDDFDIDALPVPRLVILTINEESPPDYDSLRTAISNAVPQAALDDHRAWTDRLVAMARTMSLLGLGILGLILAATAMTVIFATRGAMAGNRHIIEVLHFVGAETGFIARQFQKRFLLIGLKGAGIGGAAASFVFLSLAAWQALTRATPLNDQATALFGRFLLPWSGYFWIAIVIIVIAGMTTLTSRLTVIRSVREIDHARANPAMVEVD</sequence>
<feature type="transmembrane region" description="Helical" evidence="2">
    <location>
        <begin position="41"/>
        <end position="63"/>
    </location>
</feature>
<dbReference type="PANTHER" id="PTHR47755">
    <property type="entry name" value="CELL DIVISION PROTEIN FTSX"/>
    <property type="match status" value="1"/>
</dbReference>
<evidence type="ECO:0000313" key="3">
    <source>
        <dbReference type="EMBL" id="TDH34826.1"/>
    </source>
</evidence>
<proteinExistence type="predicted"/>
<dbReference type="Proteomes" id="UP000295131">
    <property type="component" value="Unassembled WGS sequence"/>
</dbReference>
<feature type="transmembrane region" description="Helical" evidence="2">
    <location>
        <begin position="286"/>
        <end position="310"/>
    </location>
</feature>
<dbReference type="OrthoDB" id="9814843at2"/>
<evidence type="ECO:0000313" key="4">
    <source>
        <dbReference type="Proteomes" id="UP000295131"/>
    </source>
</evidence>
<protein>
    <submittedName>
        <fullName evidence="3">ABC transporter permease</fullName>
    </submittedName>
</protein>
<keyword evidence="4" id="KW-1185">Reference proteome</keyword>
<dbReference type="GO" id="GO:0051301">
    <property type="term" value="P:cell division"/>
    <property type="evidence" value="ECO:0007669"/>
    <property type="project" value="InterPro"/>
</dbReference>
<dbReference type="PANTHER" id="PTHR47755:SF1">
    <property type="entry name" value="CELL DIVISION PROTEIN FTSX"/>
    <property type="match status" value="1"/>
</dbReference>
<feature type="transmembrane region" description="Helical" evidence="2">
    <location>
        <begin position="188"/>
        <end position="209"/>
    </location>
</feature>
<dbReference type="GO" id="GO:0032153">
    <property type="term" value="C:cell division site"/>
    <property type="evidence" value="ECO:0007669"/>
    <property type="project" value="TreeGrafter"/>
</dbReference>